<accession>A0A1S1YZF3</accession>
<organism evidence="6 7">
    <name type="scientific">Flammeovirga pacifica</name>
    <dbReference type="NCBI Taxonomy" id="915059"/>
    <lineage>
        <taxon>Bacteria</taxon>
        <taxon>Pseudomonadati</taxon>
        <taxon>Bacteroidota</taxon>
        <taxon>Cytophagia</taxon>
        <taxon>Cytophagales</taxon>
        <taxon>Flammeovirgaceae</taxon>
        <taxon>Flammeovirga</taxon>
    </lineage>
</organism>
<evidence type="ECO:0000256" key="2">
    <source>
        <dbReference type="ARBA" id="ARBA00022982"/>
    </source>
</evidence>
<dbReference type="InterPro" id="IPR013766">
    <property type="entry name" value="Thioredoxin_domain"/>
</dbReference>
<dbReference type="GO" id="GO:0005737">
    <property type="term" value="C:cytoplasm"/>
    <property type="evidence" value="ECO:0007669"/>
    <property type="project" value="TreeGrafter"/>
</dbReference>
<evidence type="ECO:0000256" key="4">
    <source>
        <dbReference type="ARBA" id="ARBA00023284"/>
    </source>
</evidence>
<dbReference type="InterPro" id="IPR017937">
    <property type="entry name" value="Thioredoxin_CS"/>
</dbReference>
<dbReference type="PANTHER" id="PTHR45663">
    <property type="entry name" value="GEO12009P1"/>
    <property type="match status" value="1"/>
</dbReference>
<dbReference type="Proteomes" id="UP000179797">
    <property type="component" value="Unassembled WGS sequence"/>
</dbReference>
<evidence type="ECO:0000313" key="6">
    <source>
        <dbReference type="EMBL" id="OHX66396.1"/>
    </source>
</evidence>
<dbReference type="Pfam" id="PF00085">
    <property type="entry name" value="Thioredoxin"/>
    <property type="match status" value="1"/>
</dbReference>
<dbReference type="SUPFAM" id="SSF52833">
    <property type="entry name" value="Thioredoxin-like"/>
    <property type="match status" value="1"/>
</dbReference>
<evidence type="ECO:0000313" key="7">
    <source>
        <dbReference type="Proteomes" id="UP000179797"/>
    </source>
</evidence>
<dbReference type="InterPro" id="IPR036249">
    <property type="entry name" value="Thioredoxin-like_sf"/>
</dbReference>
<dbReference type="GO" id="GO:0015035">
    <property type="term" value="F:protein-disulfide reductase activity"/>
    <property type="evidence" value="ECO:0007669"/>
    <property type="project" value="TreeGrafter"/>
</dbReference>
<dbReference type="PANTHER" id="PTHR45663:SF11">
    <property type="entry name" value="GEO12009P1"/>
    <property type="match status" value="1"/>
</dbReference>
<name>A0A1S1YZF3_FLAPC</name>
<proteinExistence type="predicted"/>
<dbReference type="RefSeq" id="WP_044228142.1">
    <property type="nucleotide sequence ID" value="NZ_JRYR02000001.1"/>
</dbReference>
<keyword evidence="1" id="KW-0813">Transport</keyword>
<dbReference type="EMBL" id="JRYR02000001">
    <property type="protein sequence ID" value="OHX66396.1"/>
    <property type="molecule type" value="Genomic_DNA"/>
</dbReference>
<keyword evidence="2" id="KW-0249">Electron transport</keyword>
<comment type="caution">
    <text evidence="6">The sequence shown here is derived from an EMBL/GenBank/DDBJ whole genome shotgun (WGS) entry which is preliminary data.</text>
</comment>
<dbReference type="Gene3D" id="3.40.30.10">
    <property type="entry name" value="Glutaredoxin"/>
    <property type="match status" value="1"/>
</dbReference>
<dbReference type="CDD" id="cd02947">
    <property type="entry name" value="TRX_family"/>
    <property type="match status" value="1"/>
</dbReference>
<reference evidence="6 7" key="1">
    <citation type="journal article" date="2012" name="Int. J. Syst. Evol. Microbiol.">
        <title>Flammeovirga pacifica sp. nov., isolated from deep-sea sediment.</title>
        <authorList>
            <person name="Xu H."/>
            <person name="Fu Y."/>
            <person name="Yang N."/>
            <person name="Ding Z."/>
            <person name="Lai Q."/>
            <person name="Zeng R."/>
        </authorList>
    </citation>
    <scope>NUCLEOTIDE SEQUENCE [LARGE SCALE GENOMIC DNA]</scope>
    <source>
        <strain evidence="7">DSM 24597 / LMG 26175 / WPAGA1</strain>
    </source>
</reference>
<gene>
    <name evidence="6" type="ORF">NH26_08530</name>
</gene>
<evidence type="ECO:0000256" key="1">
    <source>
        <dbReference type="ARBA" id="ARBA00022448"/>
    </source>
</evidence>
<dbReference type="PROSITE" id="PS00194">
    <property type="entry name" value="THIOREDOXIN_1"/>
    <property type="match status" value="1"/>
</dbReference>
<evidence type="ECO:0000256" key="3">
    <source>
        <dbReference type="ARBA" id="ARBA00023157"/>
    </source>
</evidence>
<evidence type="ECO:0000259" key="5">
    <source>
        <dbReference type="PROSITE" id="PS51352"/>
    </source>
</evidence>
<dbReference type="PROSITE" id="PS51352">
    <property type="entry name" value="THIOREDOXIN_2"/>
    <property type="match status" value="1"/>
</dbReference>
<dbReference type="AlphaFoldDB" id="A0A1S1YZF3"/>
<dbReference type="STRING" id="915059.NH26_08530"/>
<sequence>MLTLPSKLIHLKSEKDLDKLMDKHTKVILDFSTDWCPPCRVMEGTVANLSFELEGKAVVIKIDPEKFKHLGDQYKIKGIPYFIGITNKKVTGRAHGIVPIHQLKNMINE</sequence>
<feature type="domain" description="Thioredoxin" evidence="5">
    <location>
        <begin position="1"/>
        <end position="109"/>
    </location>
</feature>
<dbReference type="OrthoDB" id="981626at2"/>
<keyword evidence="3" id="KW-1015">Disulfide bond</keyword>
<protein>
    <recommendedName>
        <fullName evidence="5">Thioredoxin domain-containing protein</fullName>
    </recommendedName>
</protein>
<keyword evidence="4" id="KW-0676">Redox-active center</keyword>
<keyword evidence="7" id="KW-1185">Reference proteome</keyword>